<evidence type="ECO:0000313" key="2">
    <source>
        <dbReference type="Proteomes" id="UP001498398"/>
    </source>
</evidence>
<gene>
    <name evidence="1" type="ORF">VKT23_001455</name>
</gene>
<dbReference type="Proteomes" id="UP001498398">
    <property type="component" value="Unassembled WGS sequence"/>
</dbReference>
<comment type="caution">
    <text evidence="1">The sequence shown here is derived from an EMBL/GenBank/DDBJ whole genome shotgun (WGS) entry which is preliminary data.</text>
</comment>
<evidence type="ECO:0008006" key="3">
    <source>
        <dbReference type="Google" id="ProtNLM"/>
    </source>
</evidence>
<sequence length="555" mass="62971">MNSPFSRLLGTNHAASDDEAREIHQLLARPLEKLDYLNSEITRLETTLSVLKQERDHVEQYIDAHKALLSPARRLPSEILSEIFVHCLPQGRNATRSLTDAPLLLGQICRVWREVSLSTPYLWTSLHIAIPDITRDGKYLGKVMEMRTKGVETWLARSGTMLPLSVSIYASCRMDRNYVGLLPPLLKPLFDCLAAQLYRWKEIEIETPVQYTILFKECLDLAFPGWNHNQLVILNTLSFQGHGSYDGNTSLSCLFSAPNLRRISWNGFIGRMKHTHIISSKLTHLDVCFHDFDLISDQVLGLLSQFSASLQFCRLQCHIEANMLPRAIIHFPFLQTLDLSVSAIRQGDVAAIALFFQHLSTPALRTLKIEMVSGSVLSLGLFFSPLLSPNNRIQNLDICVPSLTLDSLLQCLALLPNLSRLSVKHGISGHDSERLLRALRPSSERPVPLCLHLQHLSLFLVRHHRDRLTQVCLTVLDLVRTRSRRSNEVPVRELACLETISLSQSMIVYHIPGSVLYRIEQELDKFRREGVVIDLGYVKVKDSPFEGQQVEDWSV</sequence>
<proteinExistence type="predicted"/>
<evidence type="ECO:0000313" key="1">
    <source>
        <dbReference type="EMBL" id="KAK7470020.1"/>
    </source>
</evidence>
<organism evidence="1 2">
    <name type="scientific">Marasmiellus scandens</name>
    <dbReference type="NCBI Taxonomy" id="2682957"/>
    <lineage>
        <taxon>Eukaryota</taxon>
        <taxon>Fungi</taxon>
        <taxon>Dikarya</taxon>
        <taxon>Basidiomycota</taxon>
        <taxon>Agaricomycotina</taxon>
        <taxon>Agaricomycetes</taxon>
        <taxon>Agaricomycetidae</taxon>
        <taxon>Agaricales</taxon>
        <taxon>Marasmiineae</taxon>
        <taxon>Omphalotaceae</taxon>
        <taxon>Marasmiellus</taxon>
    </lineage>
</organism>
<dbReference type="Gene3D" id="3.80.10.10">
    <property type="entry name" value="Ribonuclease Inhibitor"/>
    <property type="match status" value="1"/>
</dbReference>
<dbReference type="Gene3D" id="1.20.1280.50">
    <property type="match status" value="1"/>
</dbReference>
<dbReference type="SUPFAM" id="SSF52047">
    <property type="entry name" value="RNI-like"/>
    <property type="match status" value="1"/>
</dbReference>
<dbReference type="EMBL" id="JBANRG010000002">
    <property type="protein sequence ID" value="KAK7470020.1"/>
    <property type="molecule type" value="Genomic_DNA"/>
</dbReference>
<protein>
    <recommendedName>
        <fullName evidence="3">F-box domain-containing protein</fullName>
    </recommendedName>
</protein>
<dbReference type="InterPro" id="IPR032675">
    <property type="entry name" value="LRR_dom_sf"/>
</dbReference>
<reference evidence="1 2" key="1">
    <citation type="submission" date="2024-01" db="EMBL/GenBank/DDBJ databases">
        <title>A draft genome for the cacao thread blight pathogen Marasmiellus scandens.</title>
        <authorList>
            <person name="Baruah I.K."/>
            <person name="Leung J."/>
            <person name="Bukari Y."/>
            <person name="Amoako-Attah I."/>
            <person name="Meinhardt L.W."/>
            <person name="Bailey B.A."/>
            <person name="Cohen S.P."/>
        </authorList>
    </citation>
    <scope>NUCLEOTIDE SEQUENCE [LARGE SCALE GENOMIC DNA]</scope>
    <source>
        <strain evidence="1 2">GH-19</strain>
    </source>
</reference>
<accession>A0ABR1K1M5</accession>
<keyword evidence="2" id="KW-1185">Reference proteome</keyword>
<name>A0ABR1K1M5_9AGAR</name>